<dbReference type="EMBL" id="LT629710">
    <property type="protein sequence ID" value="SDO44439.1"/>
    <property type="molecule type" value="Genomic_DNA"/>
</dbReference>
<evidence type="ECO:0000313" key="2">
    <source>
        <dbReference type="Proteomes" id="UP000198741"/>
    </source>
</evidence>
<dbReference type="InterPro" id="IPR011335">
    <property type="entry name" value="Restrct_endonuc-II-like"/>
</dbReference>
<reference evidence="1 2" key="1">
    <citation type="submission" date="2016-10" db="EMBL/GenBank/DDBJ databases">
        <authorList>
            <person name="de Groot N.N."/>
        </authorList>
    </citation>
    <scope>NUCLEOTIDE SEQUENCE [LARGE SCALE GENOMIC DNA]</scope>
    <source>
        <strain evidence="2">P4-7,KCTC 19426,CECT 7604</strain>
    </source>
</reference>
<evidence type="ECO:0000313" key="1">
    <source>
        <dbReference type="EMBL" id="SDO44439.1"/>
    </source>
</evidence>
<sequence length="340" mass="37017">MARWNGRPAGLTIHVMLDRLPPDLAALAASQSGALLGSQITAALAPRGPQRLVAGGVVKKLWHNGYAPVPVPRSMDGRDPGGPDTDAIRRLPWPDPHVRLAAAALTLRYPVIACSNTAAQVHGFDLTGDERTHVLAVQDFASHLDGVVKHRIHPVRPTPVIAGCRVTDAAETAVRIAARARRPEHILAGLDAAMRFAGVDVDDFRAVADDLRIRGIRLVREVLPYADHRAESPGESWLRWVCVEAGFPPPTPQVWVTAGPGRQYRVDLGWDGLKVACEYDGVEFHTGAALTRDRRKYNDLRDLGWLAHGVTSSMIWDHRPTLVRQVGAMLSIRGAESASR</sequence>
<accession>A0A1H0JLY4</accession>
<keyword evidence="2" id="KW-1185">Reference proteome</keyword>
<gene>
    <name evidence="1" type="ORF">SAMN04515671_0956</name>
</gene>
<organism evidence="1 2">
    <name type="scientific">Nakamurella panacisegetis</name>
    <dbReference type="NCBI Taxonomy" id="1090615"/>
    <lineage>
        <taxon>Bacteria</taxon>
        <taxon>Bacillati</taxon>
        <taxon>Actinomycetota</taxon>
        <taxon>Actinomycetes</taxon>
        <taxon>Nakamurellales</taxon>
        <taxon>Nakamurellaceae</taxon>
        <taxon>Nakamurella</taxon>
    </lineage>
</organism>
<proteinExistence type="predicted"/>
<dbReference type="AlphaFoldDB" id="A0A1H0JLY4"/>
<dbReference type="STRING" id="1090615.SAMN04515671_0956"/>
<evidence type="ECO:0008006" key="3">
    <source>
        <dbReference type="Google" id="ProtNLM"/>
    </source>
</evidence>
<protein>
    <recommendedName>
        <fullName evidence="3">Transcriptional regulator, AbiEi antitoxin, Type IV TA system</fullName>
    </recommendedName>
</protein>
<name>A0A1H0JLY4_9ACTN</name>
<dbReference type="Proteomes" id="UP000198741">
    <property type="component" value="Chromosome I"/>
</dbReference>
<dbReference type="SUPFAM" id="SSF52980">
    <property type="entry name" value="Restriction endonuclease-like"/>
    <property type="match status" value="1"/>
</dbReference>